<proteinExistence type="predicted"/>
<evidence type="ECO:0000256" key="1">
    <source>
        <dbReference type="SAM" id="Phobius"/>
    </source>
</evidence>
<dbReference type="Pfam" id="PF07811">
    <property type="entry name" value="TadE"/>
    <property type="match status" value="1"/>
</dbReference>
<evidence type="ECO:0000313" key="3">
    <source>
        <dbReference type="EMBL" id="RUT30227.1"/>
    </source>
</evidence>
<dbReference type="Proteomes" id="UP000281547">
    <property type="component" value="Unassembled WGS sequence"/>
</dbReference>
<reference evidence="3 4" key="1">
    <citation type="journal article" date="2016" name="Int. J. Syst. Evol. Microbiol.">
        <title>Arsenicitalea aurantiaca gen. nov., sp. nov., a new member of the family Hyphomicrobiaceae, isolated from high-arsenic sediment.</title>
        <authorList>
            <person name="Mu Y."/>
            <person name="Zhou L."/>
            <person name="Zeng X.C."/>
            <person name="Liu L."/>
            <person name="Pan Y."/>
            <person name="Chen X."/>
            <person name="Wang J."/>
            <person name="Li S."/>
            <person name="Li W.J."/>
            <person name="Wang Y."/>
        </authorList>
    </citation>
    <scope>NUCLEOTIDE SEQUENCE [LARGE SCALE GENOMIC DNA]</scope>
    <source>
        <strain evidence="3 4">42-50</strain>
    </source>
</reference>
<protein>
    <submittedName>
        <fullName evidence="3">Pilus assembly protein</fullName>
    </submittedName>
</protein>
<keyword evidence="1" id="KW-0812">Transmembrane</keyword>
<evidence type="ECO:0000259" key="2">
    <source>
        <dbReference type="Pfam" id="PF07811"/>
    </source>
</evidence>
<dbReference type="InterPro" id="IPR012495">
    <property type="entry name" value="TadE-like_dom"/>
</dbReference>
<evidence type="ECO:0000313" key="4">
    <source>
        <dbReference type="Proteomes" id="UP000281547"/>
    </source>
</evidence>
<dbReference type="RefSeq" id="WP_127189008.1">
    <property type="nucleotide sequence ID" value="NZ_RZNJ01000004.1"/>
</dbReference>
<feature type="domain" description="TadE-like" evidence="2">
    <location>
        <begin position="13"/>
        <end position="55"/>
    </location>
</feature>
<keyword evidence="1" id="KW-1133">Transmembrane helix</keyword>
<keyword evidence="1" id="KW-0472">Membrane</keyword>
<dbReference type="EMBL" id="RZNJ01000004">
    <property type="protein sequence ID" value="RUT30227.1"/>
    <property type="molecule type" value="Genomic_DNA"/>
</dbReference>
<name>A0A433X811_9HYPH</name>
<feature type="transmembrane region" description="Helical" evidence="1">
    <location>
        <begin position="12"/>
        <end position="34"/>
    </location>
</feature>
<dbReference type="OrthoDB" id="7356451at2"/>
<accession>A0A433X811</accession>
<keyword evidence="4" id="KW-1185">Reference proteome</keyword>
<organism evidence="3 4">
    <name type="scientific">Arsenicitalea aurantiaca</name>
    <dbReference type="NCBI Taxonomy" id="1783274"/>
    <lineage>
        <taxon>Bacteria</taxon>
        <taxon>Pseudomonadati</taxon>
        <taxon>Pseudomonadota</taxon>
        <taxon>Alphaproteobacteria</taxon>
        <taxon>Hyphomicrobiales</taxon>
        <taxon>Devosiaceae</taxon>
        <taxon>Arsenicitalea</taxon>
    </lineage>
</organism>
<comment type="caution">
    <text evidence="3">The sequence shown here is derived from an EMBL/GenBank/DDBJ whole genome shotgun (WGS) entry which is preliminary data.</text>
</comment>
<gene>
    <name evidence="3" type="ORF">EMQ25_13000</name>
</gene>
<sequence>MIRRQKFLLDRTGASAVEFALIIGPLLLLLFGSIEFGRYLWTRQALQETAIAGARCLAVPQSECMLSGTYNAATARTHVQSIARGWGIALADQGVTLEPDVSCAGTSGFSRVVVSAPFNSPVPQVMTALTGAETISASACFPNVPEAG</sequence>
<dbReference type="AlphaFoldDB" id="A0A433X811"/>